<dbReference type="Proteomes" id="UP001566132">
    <property type="component" value="Unassembled WGS sequence"/>
</dbReference>
<evidence type="ECO:0000256" key="1">
    <source>
        <dbReference type="ARBA" id="ARBA00004434"/>
    </source>
</evidence>
<gene>
    <name evidence="12" type="ORF">ABEB36_001376</name>
</gene>
<accession>A0ABD1FHX1</accession>
<keyword evidence="4 10" id="KW-0999">Mitochondrion inner membrane</keyword>
<evidence type="ECO:0000256" key="6">
    <source>
        <dbReference type="ARBA" id="ARBA00022989"/>
    </source>
</evidence>
<organism evidence="12 13">
    <name type="scientific">Hypothenemus hampei</name>
    <name type="common">Coffee berry borer</name>
    <dbReference type="NCBI Taxonomy" id="57062"/>
    <lineage>
        <taxon>Eukaryota</taxon>
        <taxon>Metazoa</taxon>
        <taxon>Ecdysozoa</taxon>
        <taxon>Arthropoda</taxon>
        <taxon>Hexapoda</taxon>
        <taxon>Insecta</taxon>
        <taxon>Pterygota</taxon>
        <taxon>Neoptera</taxon>
        <taxon>Endopterygota</taxon>
        <taxon>Coleoptera</taxon>
        <taxon>Polyphaga</taxon>
        <taxon>Cucujiformia</taxon>
        <taxon>Curculionidae</taxon>
        <taxon>Scolytinae</taxon>
        <taxon>Hypothenemus</taxon>
    </lineage>
</organism>
<keyword evidence="7" id="KW-0560">Oxidoreductase</keyword>
<dbReference type="FunFam" id="1.10.442.10:FF:000001">
    <property type="entry name" value="Cytochrome c oxidase subunit 4 isoform 1"/>
    <property type="match status" value="1"/>
</dbReference>
<dbReference type="GO" id="GO:0016491">
    <property type="term" value="F:oxidoreductase activity"/>
    <property type="evidence" value="ECO:0007669"/>
    <property type="project" value="UniProtKB-KW"/>
</dbReference>
<evidence type="ECO:0000313" key="13">
    <source>
        <dbReference type="Proteomes" id="UP001566132"/>
    </source>
</evidence>
<dbReference type="InterPro" id="IPR036639">
    <property type="entry name" value="Cyt_c_oxidase_su4_sf"/>
</dbReference>
<keyword evidence="6 10" id="KW-1133">Transmembrane helix</keyword>
<dbReference type="SUPFAM" id="SSF81406">
    <property type="entry name" value="Mitochondrial cytochrome c oxidase subunit IV"/>
    <property type="match status" value="1"/>
</dbReference>
<feature type="region of interest" description="Disordered" evidence="11">
    <location>
        <begin position="178"/>
        <end position="207"/>
    </location>
</feature>
<keyword evidence="3 10" id="KW-0812">Transmembrane</keyword>
<dbReference type="Gene3D" id="1.10.442.10">
    <property type="entry name" value="Cytochrome c oxidase subunit IV"/>
    <property type="match status" value="1"/>
</dbReference>
<dbReference type="EMBL" id="JBDJPC010000001">
    <property type="protein sequence ID" value="KAL1517638.1"/>
    <property type="molecule type" value="Genomic_DNA"/>
</dbReference>
<dbReference type="CDD" id="cd00922">
    <property type="entry name" value="Cyt_c_Oxidase_IV"/>
    <property type="match status" value="1"/>
</dbReference>
<keyword evidence="9 10" id="KW-0472">Membrane</keyword>
<keyword evidence="5" id="KW-0809">Transit peptide</keyword>
<sequence length="207" mass="24174">MALSTCRRVPATFLSKFPLITSIKVARISDYEKTLIGKREIVGYGFNGQPSYVDTTMFPFPSIRWKETTPEILALREKEKGDWKQLTCEEKKALYRASFRQTFPEFKSNTGEWKSIIGSICILMSCGIGLFYLIQQFVLCQVDLPESFSEENRAAQFRRILDLQMNPVEGLASRWDYEKDDWKNPNDPWRSKKKTKKAKEEEEEEED</sequence>
<evidence type="ECO:0000256" key="9">
    <source>
        <dbReference type="ARBA" id="ARBA00023136"/>
    </source>
</evidence>
<comment type="similarity">
    <text evidence="2 10">Belongs to the cytochrome c oxidase IV family.</text>
</comment>
<dbReference type="InterPro" id="IPR004203">
    <property type="entry name" value="Cyt_c_oxidase_su4_fam"/>
</dbReference>
<evidence type="ECO:0000256" key="11">
    <source>
        <dbReference type="SAM" id="MobiDB-lite"/>
    </source>
</evidence>
<comment type="subunit">
    <text evidence="10">Component of the cytochrome c oxidase (complex IV, CIV), a multisubunit enzyme composed of 14 subunits.</text>
</comment>
<evidence type="ECO:0000256" key="4">
    <source>
        <dbReference type="ARBA" id="ARBA00022792"/>
    </source>
</evidence>
<dbReference type="PANTHER" id="PTHR10707">
    <property type="entry name" value="CYTOCHROME C OXIDASE SUBUNIT IV"/>
    <property type="match status" value="1"/>
</dbReference>
<evidence type="ECO:0000256" key="10">
    <source>
        <dbReference type="RuleBase" id="RU367145"/>
    </source>
</evidence>
<keyword evidence="13" id="KW-1185">Reference proteome</keyword>
<comment type="subcellular location">
    <subcellularLocation>
        <location evidence="1 10">Mitochondrion inner membrane</location>
        <topology evidence="1 10">Single-pass membrane protein</topology>
    </subcellularLocation>
</comment>
<dbReference type="PRINTS" id="PR01873">
    <property type="entry name" value="CYTCOXIDASE4"/>
</dbReference>
<comment type="function">
    <text evidence="10">Component of the cytochrome c oxidase, the last enzyme in the mitochondrial electron transport chain which drives oxidative phosphorylation.</text>
</comment>
<reference evidence="12 13" key="1">
    <citation type="submission" date="2024-05" db="EMBL/GenBank/DDBJ databases">
        <title>Genetic variation in Jamaican populations of the coffee berry borer (Hypothenemus hampei).</title>
        <authorList>
            <person name="Errbii M."/>
            <person name="Myrie A."/>
        </authorList>
    </citation>
    <scope>NUCLEOTIDE SEQUENCE [LARGE SCALE GENOMIC DNA]</scope>
    <source>
        <strain evidence="12">JA-Hopewell-2020-01-JO</strain>
        <tissue evidence="12">Whole body</tissue>
    </source>
</reference>
<dbReference type="PANTHER" id="PTHR10707:SF10">
    <property type="entry name" value="CYTOCHROME C OXIDASE SUBUNIT 4"/>
    <property type="match status" value="1"/>
</dbReference>
<keyword evidence="8 10" id="KW-0496">Mitochondrion</keyword>
<protein>
    <recommendedName>
        <fullName evidence="10">Cytochrome c oxidase subunit 4</fullName>
    </recommendedName>
</protein>
<evidence type="ECO:0000256" key="2">
    <source>
        <dbReference type="ARBA" id="ARBA00008135"/>
    </source>
</evidence>
<dbReference type="GO" id="GO:0005743">
    <property type="term" value="C:mitochondrial inner membrane"/>
    <property type="evidence" value="ECO:0007669"/>
    <property type="project" value="UniProtKB-SubCell"/>
</dbReference>
<name>A0ABD1FHX1_HYPHA</name>
<comment type="pathway">
    <text evidence="10">Energy metabolism; oxidative phosphorylation.</text>
</comment>
<dbReference type="AlphaFoldDB" id="A0ABD1FHX1"/>
<evidence type="ECO:0000256" key="3">
    <source>
        <dbReference type="ARBA" id="ARBA00022692"/>
    </source>
</evidence>
<evidence type="ECO:0000313" key="12">
    <source>
        <dbReference type="EMBL" id="KAL1517638.1"/>
    </source>
</evidence>
<evidence type="ECO:0000256" key="5">
    <source>
        <dbReference type="ARBA" id="ARBA00022946"/>
    </source>
</evidence>
<dbReference type="InterPro" id="IPR013288">
    <property type="entry name" value="Cyt_c_oxidase_su4"/>
</dbReference>
<dbReference type="Pfam" id="PF02936">
    <property type="entry name" value="COX4"/>
    <property type="match status" value="1"/>
</dbReference>
<evidence type="ECO:0000256" key="7">
    <source>
        <dbReference type="ARBA" id="ARBA00023002"/>
    </source>
</evidence>
<evidence type="ECO:0000256" key="8">
    <source>
        <dbReference type="ARBA" id="ARBA00023128"/>
    </source>
</evidence>
<proteinExistence type="inferred from homology"/>
<comment type="caution">
    <text evidence="12">The sequence shown here is derived from an EMBL/GenBank/DDBJ whole genome shotgun (WGS) entry which is preliminary data.</text>
</comment>
<feature type="transmembrane region" description="Helical" evidence="10">
    <location>
        <begin position="116"/>
        <end position="134"/>
    </location>
</feature>